<feature type="region of interest" description="Disordered" evidence="1">
    <location>
        <begin position="14"/>
        <end position="45"/>
    </location>
</feature>
<accession>A0A0P1ER25</accession>
<dbReference type="EMBL" id="CYPS01000057">
    <property type="protein sequence ID" value="CUH44910.1"/>
    <property type="molecule type" value="Genomic_DNA"/>
</dbReference>
<sequence length="45" mass="4775">MPRPFPFHVALKVSEPHAGEAHGSGTGRGQWTDIGDDSLAPYGNN</sequence>
<name>A0A0P1ER25_9RHOB</name>
<evidence type="ECO:0000313" key="2">
    <source>
        <dbReference type="EMBL" id="CUH44910.1"/>
    </source>
</evidence>
<protein>
    <submittedName>
        <fullName evidence="2">Uncharacterized protein</fullName>
    </submittedName>
</protein>
<dbReference type="Proteomes" id="UP000050786">
    <property type="component" value="Unassembled WGS sequence"/>
</dbReference>
<proteinExistence type="predicted"/>
<reference evidence="3" key="1">
    <citation type="submission" date="2015-09" db="EMBL/GenBank/DDBJ databases">
        <authorList>
            <person name="Rodrigo-Torres L."/>
            <person name="Arahal D.R."/>
        </authorList>
    </citation>
    <scope>NUCLEOTIDE SEQUENCE [LARGE SCALE GENOMIC DNA]</scope>
    <source>
        <strain evidence="3">CECT 4293</strain>
    </source>
</reference>
<evidence type="ECO:0000256" key="1">
    <source>
        <dbReference type="SAM" id="MobiDB-lite"/>
    </source>
</evidence>
<evidence type="ECO:0000313" key="3">
    <source>
        <dbReference type="Proteomes" id="UP000050786"/>
    </source>
</evidence>
<organism evidence="2 3">
    <name type="scientific">Ruegeria atlantica</name>
    <dbReference type="NCBI Taxonomy" id="81569"/>
    <lineage>
        <taxon>Bacteria</taxon>
        <taxon>Pseudomonadati</taxon>
        <taxon>Pseudomonadota</taxon>
        <taxon>Alphaproteobacteria</taxon>
        <taxon>Rhodobacterales</taxon>
        <taxon>Roseobacteraceae</taxon>
        <taxon>Ruegeria</taxon>
    </lineage>
</organism>
<gene>
    <name evidence="2" type="ORF">RUM4293_03819</name>
</gene>
<dbReference type="AlphaFoldDB" id="A0A0P1ER25"/>
<keyword evidence="3" id="KW-1185">Reference proteome</keyword>